<accession>A0A378VPK4</accession>
<dbReference type="AlphaFoldDB" id="A0A378VPK4"/>
<keyword evidence="2" id="KW-1185">Reference proteome</keyword>
<sequence length="40" mass="4451">MARDTPNGNLSKGYMRIALMAGVEECVEGARRMVAPFRHD</sequence>
<dbReference type="Proteomes" id="UP000254193">
    <property type="component" value="Unassembled WGS sequence"/>
</dbReference>
<dbReference type="InterPro" id="IPR015422">
    <property type="entry name" value="PyrdxlP-dep_Trfase_small"/>
</dbReference>
<reference evidence="1 2" key="1">
    <citation type="submission" date="2018-06" db="EMBL/GenBank/DDBJ databases">
        <authorList>
            <consortium name="Pathogen Informatics"/>
            <person name="Doyle S."/>
        </authorList>
    </citation>
    <scope>NUCLEOTIDE SEQUENCE [LARGE SCALE GENOMIC DNA]</scope>
    <source>
        <strain evidence="1 2">NCTC10616</strain>
    </source>
</reference>
<organism evidence="1 2">
    <name type="scientific">Neisseria lactamica</name>
    <dbReference type="NCBI Taxonomy" id="486"/>
    <lineage>
        <taxon>Bacteria</taxon>
        <taxon>Pseudomonadati</taxon>
        <taxon>Pseudomonadota</taxon>
        <taxon>Betaproteobacteria</taxon>
        <taxon>Neisseriales</taxon>
        <taxon>Neisseriaceae</taxon>
        <taxon>Neisseria</taxon>
    </lineage>
</organism>
<evidence type="ECO:0000313" key="1">
    <source>
        <dbReference type="EMBL" id="SUA18202.1"/>
    </source>
</evidence>
<name>A0A378VPK4_NEILA</name>
<dbReference type="Gene3D" id="3.90.1150.10">
    <property type="entry name" value="Aspartate Aminotransferase, domain 1"/>
    <property type="match status" value="1"/>
</dbReference>
<dbReference type="EMBL" id="UGRO01000002">
    <property type="protein sequence ID" value="SUA18202.1"/>
    <property type="molecule type" value="Genomic_DNA"/>
</dbReference>
<evidence type="ECO:0000313" key="2">
    <source>
        <dbReference type="Proteomes" id="UP000254193"/>
    </source>
</evidence>
<proteinExistence type="predicted"/>
<protein>
    <submittedName>
        <fullName evidence="1">Succinyldiaminopimelate transaminase</fullName>
    </submittedName>
</protein>
<gene>
    <name evidence="1" type="ORF">NCTC10616_01930</name>
</gene>